<comment type="caution">
    <text evidence="1">The sequence shown here is derived from an EMBL/GenBank/DDBJ whole genome shotgun (WGS) entry which is preliminary data.</text>
</comment>
<accession>A0A9W9Z8P2</accession>
<sequence length="76" mass="8533">MEDRRASSDNGGDEGISFVNILKNHLNASNLQKSETSAVCKSSVINLILRSKKFYPKCSVEYITSTIFELKYGEKQ</sequence>
<gene>
    <name evidence="1" type="ORF">OS493_040381</name>
</gene>
<evidence type="ECO:0000313" key="2">
    <source>
        <dbReference type="Proteomes" id="UP001163046"/>
    </source>
</evidence>
<organism evidence="1 2">
    <name type="scientific">Desmophyllum pertusum</name>
    <dbReference type="NCBI Taxonomy" id="174260"/>
    <lineage>
        <taxon>Eukaryota</taxon>
        <taxon>Metazoa</taxon>
        <taxon>Cnidaria</taxon>
        <taxon>Anthozoa</taxon>
        <taxon>Hexacorallia</taxon>
        <taxon>Scleractinia</taxon>
        <taxon>Caryophylliina</taxon>
        <taxon>Caryophylliidae</taxon>
        <taxon>Desmophyllum</taxon>
    </lineage>
</organism>
<dbReference type="EMBL" id="MU826707">
    <property type="protein sequence ID" value="KAJ7375564.1"/>
    <property type="molecule type" value="Genomic_DNA"/>
</dbReference>
<protein>
    <submittedName>
        <fullName evidence="1">Uncharacterized protein</fullName>
    </submittedName>
</protein>
<reference evidence="1" key="1">
    <citation type="submission" date="2023-01" db="EMBL/GenBank/DDBJ databases">
        <title>Genome assembly of the deep-sea coral Lophelia pertusa.</title>
        <authorList>
            <person name="Herrera S."/>
            <person name="Cordes E."/>
        </authorList>
    </citation>
    <scope>NUCLEOTIDE SEQUENCE</scope>
    <source>
        <strain evidence="1">USNM1676648</strain>
        <tissue evidence="1">Polyp</tissue>
    </source>
</reference>
<dbReference type="AlphaFoldDB" id="A0A9W9Z8P2"/>
<keyword evidence="2" id="KW-1185">Reference proteome</keyword>
<name>A0A9W9Z8P2_9CNID</name>
<proteinExistence type="predicted"/>
<evidence type="ECO:0000313" key="1">
    <source>
        <dbReference type="EMBL" id="KAJ7375564.1"/>
    </source>
</evidence>
<dbReference type="Proteomes" id="UP001163046">
    <property type="component" value="Unassembled WGS sequence"/>
</dbReference>